<proteinExistence type="predicted"/>
<dbReference type="EMBL" id="PFKZ01000010">
    <property type="protein sequence ID" value="PIY59709.1"/>
    <property type="molecule type" value="Genomic_DNA"/>
</dbReference>
<evidence type="ECO:0008006" key="3">
    <source>
        <dbReference type="Google" id="ProtNLM"/>
    </source>
</evidence>
<name>A0A2M7Q973_9BACT</name>
<accession>A0A2M7Q973</accession>
<comment type="caution">
    <text evidence="1">The sequence shown here is derived from an EMBL/GenBank/DDBJ whole genome shotgun (WGS) entry which is preliminary data.</text>
</comment>
<reference evidence="2" key="1">
    <citation type="submission" date="2017-09" db="EMBL/GenBank/DDBJ databases">
        <title>Depth-based differentiation of microbial function through sediment-hosted aquifers and enrichment of novel symbionts in the deep terrestrial subsurface.</title>
        <authorList>
            <person name="Probst A.J."/>
            <person name="Ladd B."/>
            <person name="Jarett J.K."/>
            <person name="Geller-Mcgrath D.E."/>
            <person name="Sieber C.M.K."/>
            <person name="Emerson J.B."/>
            <person name="Anantharaman K."/>
            <person name="Thomas B.C."/>
            <person name="Malmstrom R."/>
            <person name="Stieglmeier M."/>
            <person name="Klingl A."/>
            <person name="Woyke T."/>
            <person name="Ryan C.M."/>
            <person name="Banfield J.F."/>
        </authorList>
    </citation>
    <scope>NUCLEOTIDE SEQUENCE [LARGE SCALE GENOMIC DNA]</scope>
</reference>
<dbReference type="InterPro" id="IPR041881">
    <property type="entry name" value="PqqD_sf"/>
</dbReference>
<sequence length="85" mass="9474">MNDKFVPKINCRFKIRQDLNGFLGFFQGKGVLTFNEVGAFIVGQMTGEKSLREIEQAVQESFITVADPKGEVIGIAKQLEEAGFF</sequence>
<gene>
    <name evidence="1" type="ORF">COY96_00355</name>
</gene>
<evidence type="ECO:0000313" key="2">
    <source>
        <dbReference type="Proteomes" id="UP000230363"/>
    </source>
</evidence>
<organism evidence="1 2">
    <name type="scientific">Candidatus Wolfebacteria bacterium CG_4_10_14_0_8_um_filter_37_11</name>
    <dbReference type="NCBI Taxonomy" id="1975062"/>
    <lineage>
        <taxon>Bacteria</taxon>
        <taxon>Candidatus Wolfeibacteriota</taxon>
    </lineage>
</organism>
<dbReference type="AlphaFoldDB" id="A0A2M7Q973"/>
<evidence type="ECO:0000313" key="1">
    <source>
        <dbReference type="EMBL" id="PIY59709.1"/>
    </source>
</evidence>
<protein>
    <recommendedName>
        <fullName evidence="3">PqqD family protein</fullName>
    </recommendedName>
</protein>
<dbReference type="Gene3D" id="1.10.10.1150">
    <property type="entry name" value="Coenzyme PQQ synthesis protein D (PqqD)"/>
    <property type="match status" value="1"/>
</dbReference>
<dbReference type="Proteomes" id="UP000230363">
    <property type="component" value="Unassembled WGS sequence"/>
</dbReference>